<dbReference type="PANTHER" id="PTHR46401">
    <property type="entry name" value="GLYCOSYLTRANSFERASE WBBK-RELATED"/>
    <property type="match status" value="1"/>
</dbReference>
<evidence type="ECO:0000259" key="2">
    <source>
        <dbReference type="Pfam" id="PF00534"/>
    </source>
</evidence>
<feature type="domain" description="Glycosyl transferase family 1" evidence="2">
    <location>
        <begin position="195"/>
        <end position="347"/>
    </location>
</feature>
<name>A0A368ULF1_9BACT</name>
<evidence type="ECO:0000256" key="1">
    <source>
        <dbReference type="ARBA" id="ARBA00022679"/>
    </source>
</evidence>
<dbReference type="CDD" id="cd03809">
    <property type="entry name" value="GT4_MtfB-like"/>
    <property type="match status" value="1"/>
</dbReference>
<keyword evidence="1 4" id="KW-0808">Transferase</keyword>
<dbReference type="InterPro" id="IPR001296">
    <property type="entry name" value="Glyco_trans_1"/>
</dbReference>
<evidence type="ECO:0000313" key="4">
    <source>
        <dbReference type="EMBL" id="RCW29539.1"/>
    </source>
</evidence>
<dbReference type="SUPFAM" id="SSF53756">
    <property type="entry name" value="UDP-Glycosyltransferase/glycogen phosphorylase"/>
    <property type="match status" value="1"/>
</dbReference>
<dbReference type="AlphaFoldDB" id="A0A368ULF1"/>
<dbReference type="EMBL" id="QPIZ01000027">
    <property type="protein sequence ID" value="RCW29539.1"/>
    <property type="molecule type" value="Genomic_DNA"/>
</dbReference>
<dbReference type="GO" id="GO:0009103">
    <property type="term" value="P:lipopolysaccharide biosynthetic process"/>
    <property type="evidence" value="ECO:0007669"/>
    <property type="project" value="TreeGrafter"/>
</dbReference>
<organism evidence="4 5">
    <name type="scientific">Marinilabilia salmonicolor</name>
    <dbReference type="NCBI Taxonomy" id="989"/>
    <lineage>
        <taxon>Bacteria</taxon>
        <taxon>Pseudomonadati</taxon>
        <taxon>Bacteroidota</taxon>
        <taxon>Bacteroidia</taxon>
        <taxon>Marinilabiliales</taxon>
        <taxon>Marinilabiliaceae</taxon>
        <taxon>Marinilabilia</taxon>
    </lineage>
</organism>
<evidence type="ECO:0000259" key="3">
    <source>
        <dbReference type="Pfam" id="PF13439"/>
    </source>
</evidence>
<dbReference type="GO" id="GO:0016757">
    <property type="term" value="F:glycosyltransferase activity"/>
    <property type="evidence" value="ECO:0007669"/>
    <property type="project" value="InterPro"/>
</dbReference>
<protein>
    <submittedName>
        <fullName evidence="4">Glycosyltransferase involved in cell wall biosynthesis</fullName>
    </submittedName>
</protein>
<keyword evidence="5" id="KW-1185">Reference proteome</keyword>
<dbReference type="InterPro" id="IPR028098">
    <property type="entry name" value="Glyco_trans_4-like_N"/>
</dbReference>
<feature type="domain" description="Glycosyltransferase subfamily 4-like N-terminal" evidence="3">
    <location>
        <begin position="57"/>
        <end position="175"/>
    </location>
</feature>
<dbReference type="RefSeq" id="WP_114437856.1">
    <property type="nucleotide sequence ID" value="NZ_QPIZ01000027.1"/>
</dbReference>
<dbReference type="Pfam" id="PF13439">
    <property type="entry name" value="Glyco_transf_4"/>
    <property type="match status" value="1"/>
</dbReference>
<dbReference type="Pfam" id="PF00534">
    <property type="entry name" value="Glycos_transf_1"/>
    <property type="match status" value="1"/>
</dbReference>
<dbReference type="Gene3D" id="3.40.50.2000">
    <property type="entry name" value="Glycogen Phosphorylase B"/>
    <property type="match status" value="2"/>
</dbReference>
<comment type="caution">
    <text evidence="4">The sequence shown here is derived from an EMBL/GenBank/DDBJ whole genome shotgun (WGS) entry which is preliminary data.</text>
</comment>
<gene>
    <name evidence="4" type="ORF">DFO77_12732</name>
</gene>
<dbReference type="PANTHER" id="PTHR46401:SF2">
    <property type="entry name" value="GLYCOSYLTRANSFERASE WBBK-RELATED"/>
    <property type="match status" value="1"/>
</dbReference>
<reference evidence="4 5" key="1">
    <citation type="submission" date="2018-07" db="EMBL/GenBank/DDBJ databases">
        <title>Freshwater and sediment microbial communities from various areas in North America, analyzing microbe dynamics in response to fracking.</title>
        <authorList>
            <person name="Lamendella R."/>
        </authorList>
    </citation>
    <scope>NUCLEOTIDE SEQUENCE [LARGE SCALE GENOMIC DNA]</scope>
    <source>
        <strain evidence="4 5">160A</strain>
    </source>
</reference>
<dbReference type="Proteomes" id="UP000252733">
    <property type="component" value="Unassembled WGS sequence"/>
</dbReference>
<proteinExistence type="predicted"/>
<evidence type="ECO:0000313" key="5">
    <source>
        <dbReference type="Proteomes" id="UP000252733"/>
    </source>
</evidence>
<accession>A0A368ULF1</accession>
<sequence>MNIGYDAKRIFHNRTGLGNYSRDITRIMSKFHPENAYFLYNPKPSENNLFVPNETNVHEVTPRKPFSRIFYNLWRQYGVGKELLRDKIDLFHGLSGEIPVQRKEKKIPVLVTVHDLIFLRYPRFYSFFDRNIHKIKHQHACRNADVIVAVSEQTKRDVVQFFGVPAQKVKVIYQGCQDVFKHTYSKEEIEKVRIKAGLPEKYILNVGTVEERKNILTGVKAIRNIDIHLAIVGGETPYAHTVRSYISKNKMEGKVSFLKGISNKELAMLYQGASLFIYPSLFEGFGIPIIEALYSGTPVITSTGGCFSEAGGPESIYVNPGDVEELKQAIVTSINDPGFKNRIGNKTSDHLKKFSDEFIAEQYMQLYRNMV</sequence>